<evidence type="ECO:0000313" key="3">
    <source>
        <dbReference type="Proteomes" id="UP001353858"/>
    </source>
</evidence>
<evidence type="ECO:0000256" key="1">
    <source>
        <dbReference type="SAM" id="MobiDB-lite"/>
    </source>
</evidence>
<feature type="region of interest" description="Disordered" evidence="1">
    <location>
        <begin position="31"/>
        <end position="60"/>
    </location>
</feature>
<accession>A0AAN7P6T0</accession>
<sequence length="103" mass="11659">MKLLSDKRSNHCTHLVESSILIDITHNDVESEDSSVDVSTPSTLIPSASTPPTSTHKKRKTSEVLNLATLLEFKKEESARKQERRKEKLAVEEKKVALLEKKY</sequence>
<gene>
    <name evidence="2" type="ORF">RN001_005614</name>
</gene>
<name>A0AAN7P6T0_9COLE</name>
<dbReference type="EMBL" id="JARPUR010000002">
    <property type="protein sequence ID" value="KAK4882295.1"/>
    <property type="molecule type" value="Genomic_DNA"/>
</dbReference>
<feature type="compositionally biased region" description="Polar residues" evidence="1">
    <location>
        <begin position="40"/>
        <end position="54"/>
    </location>
</feature>
<organism evidence="2 3">
    <name type="scientific">Aquatica leii</name>
    <dbReference type="NCBI Taxonomy" id="1421715"/>
    <lineage>
        <taxon>Eukaryota</taxon>
        <taxon>Metazoa</taxon>
        <taxon>Ecdysozoa</taxon>
        <taxon>Arthropoda</taxon>
        <taxon>Hexapoda</taxon>
        <taxon>Insecta</taxon>
        <taxon>Pterygota</taxon>
        <taxon>Neoptera</taxon>
        <taxon>Endopterygota</taxon>
        <taxon>Coleoptera</taxon>
        <taxon>Polyphaga</taxon>
        <taxon>Elateriformia</taxon>
        <taxon>Elateroidea</taxon>
        <taxon>Lampyridae</taxon>
        <taxon>Luciolinae</taxon>
        <taxon>Aquatica</taxon>
    </lineage>
</organism>
<protein>
    <submittedName>
        <fullName evidence="2">Uncharacterized protein</fullName>
    </submittedName>
</protein>
<keyword evidence="3" id="KW-1185">Reference proteome</keyword>
<dbReference type="Proteomes" id="UP001353858">
    <property type="component" value="Unassembled WGS sequence"/>
</dbReference>
<comment type="caution">
    <text evidence="2">The sequence shown here is derived from an EMBL/GenBank/DDBJ whole genome shotgun (WGS) entry which is preliminary data.</text>
</comment>
<dbReference type="AlphaFoldDB" id="A0AAN7P6T0"/>
<evidence type="ECO:0000313" key="2">
    <source>
        <dbReference type="EMBL" id="KAK4882295.1"/>
    </source>
</evidence>
<reference evidence="3" key="1">
    <citation type="submission" date="2023-01" db="EMBL/GenBank/DDBJ databases">
        <title>Key to firefly adult light organ development and bioluminescence: homeobox transcription factors regulate luciferase expression and transportation to peroxisome.</title>
        <authorList>
            <person name="Fu X."/>
        </authorList>
    </citation>
    <scope>NUCLEOTIDE SEQUENCE [LARGE SCALE GENOMIC DNA]</scope>
</reference>
<proteinExistence type="predicted"/>